<dbReference type="InterPro" id="IPR009000">
    <property type="entry name" value="Transl_B-barrel_sf"/>
</dbReference>
<evidence type="ECO:0000256" key="3">
    <source>
        <dbReference type="ARBA" id="ARBA00022598"/>
    </source>
</evidence>
<keyword evidence="7 11" id="KW-0067">ATP-binding</keyword>
<comment type="subcellular location">
    <subcellularLocation>
        <location evidence="11">Cytoplasm</location>
    </subcellularLocation>
</comment>
<dbReference type="GO" id="GO:0008270">
    <property type="term" value="F:zinc ion binding"/>
    <property type="evidence" value="ECO:0007669"/>
    <property type="project" value="UniProtKB-UniRule"/>
</dbReference>
<feature type="binding site" evidence="11">
    <location>
        <position position="621"/>
    </location>
    <ligand>
        <name>Zn(2+)</name>
        <dbReference type="ChEBI" id="CHEBI:29105"/>
    </ligand>
</feature>
<dbReference type="SUPFAM" id="SSF55186">
    <property type="entry name" value="ThrRS/AlaRS common domain"/>
    <property type="match status" value="1"/>
</dbReference>
<dbReference type="CDD" id="cd00673">
    <property type="entry name" value="AlaRS_core"/>
    <property type="match status" value="1"/>
</dbReference>
<dbReference type="GO" id="GO:0006419">
    <property type="term" value="P:alanyl-tRNA aminoacylation"/>
    <property type="evidence" value="ECO:0007669"/>
    <property type="project" value="UniProtKB-UniRule"/>
</dbReference>
<reference evidence="15" key="1">
    <citation type="submission" date="2017-02" db="EMBL/GenBank/DDBJ databases">
        <authorList>
            <person name="Varghese N."/>
            <person name="Submissions S."/>
        </authorList>
    </citation>
    <scope>NUCLEOTIDE SEQUENCE [LARGE SCALE GENOMIC DNA]</scope>
    <source>
        <strain evidence="15">ATCC 700200</strain>
    </source>
</reference>
<evidence type="ECO:0000256" key="10">
    <source>
        <dbReference type="ARBA" id="ARBA00023146"/>
    </source>
</evidence>
<dbReference type="Gene3D" id="3.30.930.10">
    <property type="entry name" value="Bira Bifunctional Protein, Domain 2"/>
    <property type="match status" value="1"/>
</dbReference>
<dbReference type="GO" id="GO:0000049">
    <property type="term" value="F:tRNA binding"/>
    <property type="evidence" value="ECO:0007669"/>
    <property type="project" value="UniProtKB-KW"/>
</dbReference>
<keyword evidence="5 11" id="KW-0547">Nucleotide-binding</keyword>
<comment type="catalytic activity">
    <reaction evidence="11">
        <text>tRNA(Ala) + L-alanine + ATP = L-alanyl-tRNA(Ala) + AMP + diphosphate</text>
        <dbReference type="Rhea" id="RHEA:12540"/>
        <dbReference type="Rhea" id="RHEA-COMP:9657"/>
        <dbReference type="Rhea" id="RHEA-COMP:9923"/>
        <dbReference type="ChEBI" id="CHEBI:30616"/>
        <dbReference type="ChEBI" id="CHEBI:33019"/>
        <dbReference type="ChEBI" id="CHEBI:57972"/>
        <dbReference type="ChEBI" id="CHEBI:78442"/>
        <dbReference type="ChEBI" id="CHEBI:78497"/>
        <dbReference type="ChEBI" id="CHEBI:456215"/>
        <dbReference type="EC" id="6.1.1.7"/>
    </reaction>
</comment>
<dbReference type="Gene3D" id="3.10.310.40">
    <property type="match status" value="1"/>
</dbReference>
<dbReference type="FunFam" id="3.30.930.10:FF:000011">
    <property type="entry name" value="Alanine--tRNA ligase, cytoplasmic"/>
    <property type="match status" value="1"/>
</dbReference>
<evidence type="ECO:0000256" key="11">
    <source>
        <dbReference type="HAMAP-Rule" id="MF_00036"/>
    </source>
</evidence>
<protein>
    <recommendedName>
        <fullName evidence="11">Alanine--tRNA ligase</fullName>
        <ecNumber evidence="11">6.1.1.7</ecNumber>
    </recommendedName>
    <alternativeName>
        <fullName evidence="11">Alanyl-tRNA synthetase</fullName>
        <shortName evidence="11">AlaRS</shortName>
    </alternativeName>
</protein>
<dbReference type="EC" id="6.1.1.7" evidence="11"/>
<feature type="binding site" evidence="11">
    <location>
        <position position="625"/>
    </location>
    <ligand>
        <name>Zn(2+)</name>
        <dbReference type="ChEBI" id="CHEBI:29105"/>
    </ligand>
</feature>
<dbReference type="Pfam" id="PF02272">
    <property type="entry name" value="DHHA1"/>
    <property type="match status" value="1"/>
</dbReference>
<dbReference type="SMART" id="SM00863">
    <property type="entry name" value="tRNA_SAD"/>
    <property type="match status" value="1"/>
</dbReference>
<dbReference type="PANTHER" id="PTHR11777">
    <property type="entry name" value="ALANYL-TRNA SYNTHETASE"/>
    <property type="match status" value="1"/>
</dbReference>
<comment type="domain">
    <text evidence="11">Consists of three domains; the N-terminal catalytic domain, the editing domain and the C-terminal C-Ala domain. The editing domain removes incorrectly charged amino acids, while the C-Ala domain, along with tRNA(Ala), serves as a bridge to cooperatively bring together the editing and aminoacylation centers thus stimulating deacylation of misacylated tRNAs.</text>
</comment>
<dbReference type="InterPro" id="IPR003156">
    <property type="entry name" value="DHHA1_dom"/>
</dbReference>
<dbReference type="Pfam" id="PF07973">
    <property type="entry name" value="tRNA_SAD"/>
    <property type="match status" value="1"/>
</dbReference>
<feature type="domain" description="Alanyl-transfer RNA synthetases family profile" evidence="13">
    <location>
        <begin position="15"/>
        <end position="773"/>
    </location>
</feature>
<comment type="similarity">
    <text evidence="1 11">Belongs to the class-II aminoacyl-tRNA synthetase family.</text>
</comment>
<dbReference type="HAMAP" id="MF_00036_B">
    <property type="entry name" value="Ala_tRNA_synth_B"/>
    <property type="match status" value="1"/>
</dbReference>
<evidence type="ECO:0000256" key="12">
    <source>
        <dbReference type="SAM" id="Coils"/>
    </source>
</evidence>
<dbReference type="GO" id="GO:0005737">
    <property type="term" value="C:cytoplasm"/>
    <property type="evidence" value="ECO:0007669"/>
    <property type="project" value="UniProtKB-SubCell"/>
</dbReference>
<sequence length="932" mass="102586">MRAPFPVVPMSAKIPTAAEIRATFLDFFKEKQHTIVPSDNVGYTSRDGARIFTNAGMNQFVPIFLGERQADVDTWPGVLSKGLPTRAADTQKCIRAGGKHNDLEDVGLDTYHHTFFEMLGNWSFGDYFKKEAISWSWELIVERFKFPPSRVFATIYQPNKEKGDPADRDQESWELWAEKFRSVGLDPEIHIVNGNKKDNFWMMADTGPCGPCTEIHIDLTPGPINLDEDRQRAGAKLVNGSDASCIEIWNNVFIQYNANPDGTFTPLPAQHVDTGMGFERLTSIIQGTKNFTDFETAKISNYDTDVFEPIFNELTKLSGKHYLSTLPIANEQGHVIPVTDQEKIDVAFRVIADHLRTLSFSIADGIQPGNSDRNYTLRRILRRAVKYGRTLEFKEPFFYKLVDVLAQHMGDVFPELRVKKDQIKSVLKLEEEAFNRTLDRGIALFESEASSRPSISGDFAFQLYDTFGFPLDLTELLARERGLTVDTIGFEKLMEEQKQRAREAGQKNKKVVSMTEIETKDATQFLGYDELSTEAKVLEVVSMKDKTAVVLDRSVCYAEMGGQVGDSGQIILGANAYPVSSTTKVGNTWLHFIEGEEAPATGAEIQLEVDATRRHAIERHHTATHILHWALHEVVSQDATQKGSNVNPDKLTFDFNSGALTPGQLADIERLANERIVANDTVSWTEVPYTDVKANASIMQLFGEKYPEVVRVVQIGGKAHALNGYSMELCGGTHTRHTGEIGLFRLVGEGAVAAGVRRIEAIAGLEAYNAARADAELLKVLSGKVGSQGIHDLEKKIENLLAQQKELEKSLKAAQQREASGKAKELIATAENNVLIANLGDVDGDYAMAVNDALKGVFNGVVVLGSTGHGNVTLMATVSKDHQAKVQAGKIIQTIAPIVGGKGGGKPDFARGGGKDVSKIDAALAEARKLVG</sequence>
<feature type="binding site" evidence="11">
    <location>
        <position position="730"/>
    </location>
    <ligand>
        <name>Zn(2+)</name>
        <dbReference type="ChEBI" id="CHEBI:29105"/>
    </ligand>
</feature>
<dbReference type="FunFam" id="3.30.980.10:FF:000004">
    <property type="entry name" value="Alanine--tRNA ligase, cytoplasmic"/>
    <property type="match status" value="1"/>
</dbReference>
<evidence type="ECO:0000313" key="15">
    <source>
        <dbReference type="Proteomes" id="UP000190774"/>
    </source>
</evidence>
<dbReference type="PANTHER" id="PTHR11777:SF9">
    <property type="entry name" value="ALANINE--TRNA LIGASE, CYTOPLASMIC"/>
    <property type="match status" value="1"/>
</dbReference>
<dbReference type="PRINTS" id="PR00980">
    <property type="entry name" value="TRNASYNTHALA"/>
</dbReference>
<evidence type="ECO:0000256" key="2">
    <source>
        <dbReference type="ARBA" id="ARBA00022555"/>
    </source>
</evidence>
<accession>A0A1T4YHD5</accession>
<dbReference type="InterPro" id="IPR018165">
    <property type="entry name" value="Ala-tRNA-synth_IIc_core"/>
</dbReference>
<feature type="binding site" evidence="11">
    <location>
        <position position="734"/>
    </location>
    <ligand>
        <name>Zn(2+)</name>
        <dbReference type="ChEBI" id="CHEBI:29105"/>
    </ligand>
</feature>
<name>A0A1T4YHD5_9BACT</name>
<keyword evidence="3 11" id="KW-0436">Ligase</keyword>
<keyword evidence="15" id="KW-1185">Reference proteome</keyword>
<evidence type="ECO:0000259" key="13">
    <source>
        <dbReference type="PROSITE" id="PS50860"/>
    </source>
</evidence>
<dbReference type="SUPFAM" id="SSF101353">
    <property type="entry name" value="Putative anticodon-binding domain of alanyl-tRNA synthetase (AlaRS)"/>
    <property type="match status" value="1"/>
</dbReference>
<dbReference type="InterPro" id="IPR012947">
    <property type="entry name" value="tRNA_SAD"/>
</dbReference>
<dbReference type="InterPro" id="IPR023033">
    <property type="entry name" value="Ala_tRNA_ligase_euk/bac"/>
</dbReference>
<dbReference type="InterPro" id="IPR045864">
    <property type="entry name" value="aa-tRNA-synth_II/BPL/LPL"/>
</dbReference>
<dbReference type="Gene3D" id="2.40.30.130">
    <property type="match status" value="1"/>
</dbReference>
<keyword evidence="9 11" id="KW-0648">Protein biosynthesis</keyword>
<dbReference type="GO" id="GO:0004813">
    <property type="term" value="F:alanine-tRNA ligase activity"/>
    <property type="evidence" value="ECO:0007669"/>
    <property type="project" value="UniProtKB-UniRule"/>
</dbReference>
<comment type="function">
    <text evidence="11">Catalyzes the attachment of alanine to tRNA(Ala) in a two-step reaction: alanine is first activated by ATP to form Ala-AMP and then transferred to the acceptor end of tRNA(Ala). Also edits incorrectly charged Ser-tRNA(Ala) and Gly-tRNA(Ala) via its editing domain.</text>
</comment>
<dbReference type="InterPro" id="IPR018162">
    <property type="entry name" value="Ala-tRNA-ligase_IIc_anticod-bd"/>
</dbReference>
<evidence type="ECO:0000313" key="14">
    <source>
        <dbReference type="EMBL" id="SKB01204.1"/>
    </source>
</evidence>
<keyword evidence="2 11" id="KW-0820">tRNA-binding</keyword>
<dbReference type="STRING" id="48467.SAMN02745166_03336"/>
<dbReference type="Pfam" id="PF01411">
    <property type="entry name" value="tRNA-synt_2c"/>
    <property type="match status" value="1"/>
</dbReference>
<dbReference type="AlphaFoldDB" id="A0A1T4YHD5"/>
<dbReference type="InterPro" id="IPR002318">
    <property type="entry name" value="Ala-tRNA-lgiase_IIc"/>
</dbReference>
<dbReference type="Gene3D" id="3.30.980.10">
    <property type="entry name" value="Threonyl-trna Synthetase, Chain A, domain 2"/>
    <property type="match status" value="1"/>
</dbReference>
<keyword evidence="12" id="KW-0175">Coiled coil</keyword>
<keyword evidence="10 11" id="KW-0030">Aminoacyl-tRNA synthetase</keyword>
<evidence type="ECO:0000256" key="1">
    <source>
        <dbReference type="ARBA" id="ARBA00008226"/>
    </source>
</evidence>
<dbReference type="SUPFAM" id="SSF55681">
    <property type="entry name" value="Class II aaRS and biotin synthetases"/>
    <property type="match status" value="1"/>
</dbReference>
<dbReference type="InterPro" id="IPR050058">
    <property type="entry name" value="Ala-tRNA_ligase"/>
</dbReference>
<comment type="cofactor">
    <cofactor evidence="11">
        <name>Zn(2+)</name>
        <dbReference type="ChEBI" id="CHEBI:29105"/>
    </cofactor>
    <text evidence="11">Binds 1 zinc ion per subunit.</text>
</comment>
<dbReference type="SUPFAM" id="SSF50447">
    <property type="entry name" value="Translation proteins"/>
    <property type="match status" value="1"/>
</dbReference>
<organism evidence="14 15">
    <name type="scientific">Prosthecobacter debontii</name>
    <dbReference type="NCBI Taxonomy" id="48467"/>
    <lineage>
        <taxon>Bacteria</taxon>
        <taxon>Pseudomonadati</taxon>
        <taxon>Verrucomicrobiota</taxon>
        <taxon>Verrucomicrobiia</taxon>
        <taxon>Verrucomicrobiales</taxon>
        <taxon>Verrucomicrobiaceae</taxon>
        <taxon>Prosthecobacter</taxon>
    </lineage>
</organism>
<evidence type="ECO:0000256" key="6">
    <source>
        <dbReference type="ARBA" id="ARBA00022833"/>
    </source>
</evidence>
<dbReference type="Proteomes" id="UP000190774">
    <property type="component" value="Unassembled WGS sequence"/>
</dbReference>
<evidence type="ECO:0000256" key="9">
    <source>
        <dbReference type="ARBA" id="ARBA00022917"/>
    </source>
</evidence>
<evidence type="ECO:0000256" key="7">
    <source>
        <dbReference type="ARBA" id="ARBA00022840"/>
    </source>
</evidence>
<keyword evidence="6 11" id="KW-0862">Zinc</keyword>
<dbReference type="FunFam" id="3.10.310.40:FF:000001">
    <property type="entry name" value="Alanine--tRNA ligase"/>
    <property type="match status" value="1"/>
</dbReference>
<evidence type="ECO:0000256" key="4">
    <source>
        <dbReference type="ARBA" id="ARBA00022723"/>
    </source>
</evidence>
<keyword evidence="4 11" id="KW-0479">Metal-binding</keyword>
<proteinExistence type="inferred from homology"/>
<dbReference type="GO" id="GO:0002161">
    <property type="term" value="F:aminoacyl-tRNA deacylase activity"/>
    <property type="evidence" value="ECO:0007669"/>
    <property type="project" value="TreeGrafter"/>
</dbReference>
<dbReference type="PROSITE" id="PS50860">
    <property type="entry name" value="AA_TRNA_LIGASE_II_ALA"/>
    <property type="match status" value="1"/>
</dbReference>
<evidence type="ECO:0000256" key="8">
    <source>
        <dbReference type="ARBA" id="ARBA00022884"/>
    </source>
</evidence>
<dbReference type="NCBIfam" id="TIGR00344">
    <property type="entry name" value="alaS"/>
    <property type="match status" value="1"/>
</dbReference>
<keyword evidence="11" id="KW-0963">Cytoplasm</keyword>
<dbReference type="GO" id="GO:0005524">
    <property type="term" value="F:ATP binding"/>
    <property type="evidence" value="ECO:0007669"/>
    <property type="project" value="UniProtKB-UniRule"/>
</dbReference>
<dbReference type="EMBL" id="FUYE01000011">
    <property type="protein sequence ID" value="SKB01204.1"/>
    <property type="molecule type" value="Genomic_DNA"/>
</dbReference>
<keyword evidence="8 11" id="KW-0694">RNA-binding</keyword>
<dbReference type="InterPro" id="IPR018164">
    <property type="entry name" value="Ala-tRNA-synth_IIc_N"/>
</dbReference>
<gene>
    <name evidence="11" type="primary">alaS</name>
    <name evidence="14" type="ORF">SAMN02745166_03336</name>
</gene>
<dbReference type="InterPro" id="IPR018163">
    <property type="entry name" value="Thr/Ala-tRNA-synth_IIc_edit"/>
</dbReference>
<evidence type="ECO:0000256" key="5">
    <source>
        <dbReference type="ARBA" id="ARBA00022741"/>
    </source>
</evidence>
<feature type="coiled-coil region" evidence="12">
    <location>
        <begin position="790"/>
        <end position="817"/>
    </location>
</feature>